<dbReference type="OrthoDB" id="9811121at2"/>
<dbReference type="AlphaFoldDB" id="A0A176K2V0"/>
<dbReference type="InterPro" id="IPR003010">
    <property type="entry name" value="C-N_Hydrolase"/>
</dbReference>
<dbReference type="Proteomes" id="UP000077339">
    <property type="component" value="Unassembled WGS sequence"/>
</dbReference>
<dbReference type="PROSITE" id="PS50263">
    <property type="entry name" value="CN_HYDROLASE"/>
    <property type="match status" value="1"/>
</dbReference>
<dbReference type="STRING" id="1453497.AT15_07680"/>
<dbReference type="EMBL" id="JFHK01000004">
    <property type="protein sequence ID" value="OAA31368.1"/>
    <property type="molecule type" value="Genomic_DNA"/>
</dbReference>
<organism evidence="2 3">
    <name type="scientific">Kosmotoga arenicorallina S304</name>
    <dbReference type="NCBI Taxonomy" id="1453497"/>
    <lineage>
        <taxon>Bacteria</taxon>
        <taxon>Thermotogati</taxon>
        <taxon>Thermotogota</taxon>
        <taxon>Thermotogae</taxon>
        <taxon>Kosmotogales</taxon>
        <taxon>Kosmotogaceae</taxon>
        <taxon>Kosmotoga</taxon>
    </lineage>
</organism>
<dbReference type="SUPFAM" id="SSF56317">
    <property type="entry name" value="Carbon-nitrogen hydrolase"/>
    <property type="match status" value="1"/>
</dbReference>
<keyword evidence="3" id="KW-1185">Reference proteome</keyword>
<comment type="caution">
    <text evidence="2">The sequence shown here is derived from an EMBL/GenBank/DDBJ whole genome shotgun (WGS) entry which is preliminary data.</text>
</comment>
<feature type="domain" description="CN hydrolase" evidence="1">
    <location>
        <begin position="8"/>
        <end position="241"/>
    </location>
</feature>
<protein>
    <submittedName>
        <fullName evidence="2">Nitrilase</fullName>
    </submittedName>
</protein>
<dbReference type="PANTHER" id="PTHR23088:SF27">
    <property type="entry name" value="DEAMINATED GLUTATHIONE AMIDASE"/>
    <property type="match status" value="1"/>
</dbReference>
<dbReference type="Pfam" id="PF00795">
    <property type="entry name" value="CN_hydrolase"/>
    <property type="match status" value="1"/>
</dbReference>
<dbReference type="InterPro" id="IPR036526">
    <property type="entry name" value="C-N_Hydrolase_sf"/>
</dbReference>
<gene>
    <name evidence="2" type="ORF">AT15_07680</name>
</gene>
<name>A0A176K2V0_9BACT</name>
<reference evidence="2 3" key="1">
    <citation type="submission" date="2014-02" db="EMBL/GenBank/DDBJ databases">
        <title>Kosmotoga genome sequencing.</title>
        <authorList>
            <person name="Pollo S.M."/>
            <person name="Charchuk R."/>
            <person name="Nesbo C.L."/>
        </authorList>
    </citation>
    <scope>NUCLEOTIDE SEQUENCE [LARGE SCALE GENOMIC DNA]</scope>
    <source>
        <strain evidence="2 3">S304</strain>
    </source>
</reference>
<dbReference type="PATRIC" id="fig|1453497.3.peg.1530"/>
<dbReference type="CDD" id="cd07197">
    <property type="entry name" value="nitrilase"/>
    <property type="match status" value="1"/>
</dbReference>
<evidence type="ECO:0000313" key="2">
    <source>
        <dbReference type="EMBL" id="OAA31368.1"/>
    </source>
</evidence>
<accession>A0A176K2V0</accession>
<sequence>MPKKKSEIKIGAVQLSLSIDNPGENLERSITYIELLLEKEVDLVLLPEMFNTGYGTSKEILDNAMEIYDETIESLSAIADFNDVTIVGGIPRKIGNTFYNSTVVLLPYTDPIFYDKTHLFRSEKEVFKPGNSFLTFNYMGVDFGIFMCYEVGFPEIARTLAKKGAQVFLAPFAFGKEREGIYEIATKARAIENGSFLITSNQIGKGKEMDFLGKSCIISPDGSLLADAGYAEGIIWSTLNLSEVKTYRYSEQGRSHGYFSNFREDLYE</sequence>
<dbReference type="Gene3D" id="3.60.110.10">
    <property type="entry name" value="Carbon-nitrogen hydrolase"/>
    <property type="match status" value="1"/>
</dbReference>
<dbReference type="PANTHER" id="PTHR23088">
    <property type="entry name" value="NITRILASE-RELATED"/>
    <property type="match status" value="1"/>
</dbReference>
<proteinExistence type="predicted"/>
<evidence type="ECO:0000259" key="1">
    <source>
        <dbReference type="PROSITE" id="PS50263"/>
    </source>
</evidence>
<dbReference type="RefSeq" id="WP_068346457.1">
    <property type="nucleotide sequence ID" value="NZ_JFHK01000004.1"/>
</dbReference>
<evidence type="ECO:0000313" key="3">
    <source>
        <dbReference type="Proteomes" id="UP000077339"/>
    </source>
</evidence>